<evidence type="ECO:0000313" key="1">
    <source>
        <dbReference type="EMBL" id="AIZ48581.1"/>
    </source>
</evidence>
<proteinExistence type="predicted"/>
<organism evidence="1 2">
    <name type="scientific">Agrotis segetum nucleopolyhedrovirus B</name>
    <dbReference type="NCBI Taxonomy" id="1580580"/>
    <lineage>
        <taxon>Viruses</taxon>
        <taxon>Viruses incertae sedis</taxon>
        <taxon>Naldaviricetes</taxon>
        <taxon>Lefavirales</taxon>
        <taxon>Baculoviridae</taxon>
        <taxon>Alphabaculovirus</taxon>
        <taxon>Alphabaculovirus alteragsegetum</taxon>
    </lineage>
</organism>
<dbReference type="GeneID" id="22619613"/>
<dbReference type="EMBL" id="KM102981">
    <property type="protein sequence ID" value="AIZ48581.1"/>
    <property type="molecule type" value="Genomic_DNA"/>
</dbReference>
<protein>
    <submittedName>
        <fullName evidence="1">Asb023</fullName>
    </submittedName>
</protein>
<accession>A0A0A7KTA5</accession>
<name>A0A0A7KTA5_9ABAC</name>
<reference evidence="1 2" key="1">
    <citation type="journal article" date="2015" name="Virus Genes">
        <title>The genome sequence of Agrotis segetum nucleopolyhedrovirus B (AgseNPV-B) reveals a new baculovirus species within the Agrotis baculovirus complex.</title>
        <authorList>
            <person name="Wennmann J.T."/>
            <person name="Gueli Alletti G."/>
            <person name="Jehle J.A."/>
        </authorList>
    </citation>
    <scope>NUCLEOTIDE SEQUENCE [LARGE SCALE GENOMIC DNA]</scope>
    <source>
        <strain evidence="1">English</strain>
    </source>
</reference>
<evidence type="ECO:0000313" key="2">
    <source>
        <dbReference type="Proteomes" id="UP000202327"/>
    </source>
</evidence>
<dbReference type="RefSeq" id="YP_009112584.1">
    <property type="nucleotide sequence ID" value="NC_025960.1"/>
</dbReference>
<keyword evidence="2" id="KW-1185">Reference proteome</keyword>
<dbReference type="OrthoDB" id="23814at10239"/>
<sequence length="143" mass="16860">MTSRIVYQTPDFDAAAKLILFSQHLLQEEDAIKTKAVLIDLASKGYHLCVVADRTVIMKKKFDLTTHYRERMKKTLMQLGCPVKFAHLEQFDGMRFAIDTDDFDRIDYDGPKETILLGNQKKRTAPKYVRNDFIRDYYRRLLY</sequence>
<dbReference type="Proteomes" id="UP000202327">
    <property type="component" value="Segment"/>
</dbReference>
<dbReference type="KEGG" id="vg:22619613"/>